<gene>
    <name evidence="1" type="ORF">JMA_33720</name>
</gene>
<dbReference type="InterPro" id="IPR039498">
    <property type="entry name" value="NTP_transf_5"/>
</dbReference>
<accession>A0A0B5AXE0</accession>
<protein>
    <recommendedName>
        <fullName evidence="3">Renal dipeptidase</fullName>
    </recommendedName>
</protein>
<dbReference type="Proteomes" id="UP000031449">
    <property type="component" value="Chromosome"/>
</dbReference>
<dbReference type="AlphaFoldDB" id="A0A0B5AXE0"/>
<organism evidence="1 2">
    <name type="scientific">Jeotgalibacillus malaysiensis</name>
    <dbReference type="NCBI Taxonomy" id="1508404"/>
    <lineage>
        <taxon>Bacteria</taxon>
        <taxon>Bacillati</taxon>
        <taxon>Bacillota</taxon>
        <taxon>Bacilli</taxon>
        <taxon>Bacillales</taxon>
        <taxon>Caryophanaceae</taxon>
        <taxon>Jeotgalibacillus</taxon>
    </lineage>
</organism>
<evidence type="ECO:0000313" key="2">
    <source>
        <dbReference type="Proteomes" id="UP000031449"/>
    </source>
</evidence>
<dbReference type="STRING" id="1508404.JMA_33720"/>
<dbReference type="HOGENOM" id="CLU_036186_1_0_9"/>
<keyword evidence="2" id="KW-1185">Reference proteome</keyword>
<name>A0A0B5AXE0_9BACL</name>
<dbReference type="OrthoDB" id="9773927at2"/>
<evidence type="ECO:0008006" key="3">
    <source>
        <dbReference type="Google" id="ProtNLM"/>
    </source>
</evidence>
<proteinExistence type="predicted"/>
<sequence length="384" mass="45073">MVKLDTCTPEFNAVLAVLNGEPLDLTRKIDWELFAKQAKHHRVFPLLYKEVTDQNRTDIPVDVVRRLEALYKQNIFKMLRLGAEMEQLNHMFHEQRIRMIQLKGPEMGSYLYGDLSLRTSGDLDVLVSLKDLEQSEQLLLQAGYIKDDYIETVLGDWKWRHHHVAYLHPEKNMKVELHWRLNPGPGKEPGFENLWARRQSISDHAHLLGKEDYFYFLVHHGARHGWSRLRWLADIRQFLDLHPDWVSMRSRTYQCYSPEVAGQALILVNHLFHTSLPDGAEAFTVSDHAKKLADEAMFYLERMVNLHTLPLEKEVSDYHRKHLYSLMPLKQKLFFAASTLYPYPEDVHTLPLPKQLHLLYFPLRPALWIWRKSKGPTVAEGVKT</sequence>
<dbReference type="EMBL" id="CP009416">
    <property type="protein sequence ID" value="AJD92689.1"/>
    <property type="molecule type" value="Genomic_DNA"/>
</dbReference>
<reference evidence="1 2" key="1">
    <citation type="submission" date="2014-08" db="EMBL/GenBank/DDBJ databases">
        <title>Complete genome of a marine bacteria Jeotgalibacillus malaysiensis.</title>
        <authorList>
            <person name="Yaakop A.S."/>
            <person name="Chan K.-G."/>
            <person name="Goh K.M."/>
        </authorList>
    </citation>
    <scope>NUCLEOTIDE SEQUENCE [LARGE SCALE GENOMIC DNA]</scope>
    <source>
        <strain evidence="1 2">D5</strain>
    </source>
</reference>
<dbReference type="Pfam" id="PF14907">
    <property type="entry name" value="NTP_transf_5"/>
    <property type="match status" value="1"/>
</dbReference>
<evidence type="ECO:0000313" key="1">
    <source>
        <dbReference type="EMBL" id="AJD92689.1"/>
    </source>
</evidence>
<dbReference type="BioCyc" id="JESP1508404:G14D9-12653-MONOMER"/>
<dbReference type="KEGG" id="jeo:JMA_33720"/>